<comment type="caution">
    <text evidence="7">The sequence shown here is derived from an EMBL/GenBank/DDBJ whole genome shotgun (WGS) entry which is preliminary data.</text>
</comment>
<dbReference type="SUPFAM" id="SSF56112">
    <property type="entry name" value="Protein kinase-like (PK-like)"/>
    <property type="match status" value="1"/>
</dbReference>
<evidence type="ECO:0000313" key="7">
    <source>
        <dbReference type="EMBL" id="GIM81794.1"/>
    </source>
</evidence>
<dbReference type="EMBL" id="BOQP01000049">
    <property type="protein sequence ID" value="GIM81794.1"/>
    <property type="molecule type" value="Genomic_DNA"/>
</dbReference>
<dbReference type="PROSITE" id="PS50011">
    <property type="entry name" value="PROTEIN_KINASE_DOM"/>
    <property type="match status" value="1"/>
</dbReference>
<evidence type="ECO:0000313" key="8">
    <source>
        <dbReference type="Proteomes" id="UP000680865"/>
    </source>
</evidence>
<name>A0A919W608_9ACTN</name>
<evidence type="ECO:0000256" key="3">
    <source>
        <dbReference type="ARBA" id="ARBA00022777"/>
    </source>
</evidence>
<keyword evidence="3" id="KW-0418">Kinase</keyword>
<dbReference type="PANTHER" id="PTHR43289:SF34">
    <property type="entry name" value="SERINE_THREONINE-PROTEIN KINASE YBDM-RELATED"/>
    <property type="match status" value="1"/>
</dbReference>
<evidence type="ECO:0000256" key="1">
    <source>
        <dbReference type="ARBA" id="ARBA00022679"/>
    </source>
</evidence>
<keyword evidence="4 5" id="KW-0067">ATP-binding</keyword>
<dbReference type="PANTHER" id="PTHR43289">
    <property type="entry name" value="MITOGEN-ACTIVATED PROTEIN KINASE KINASE KINASE 20-RELATED"/>
    <property type="match status" value="1"/>
</dbReference>
<dbReference type="Pfam" id="PF08044">
    <property type="entry name" value="DUF1707"/>
    <property type="match status" value="1"/>
</dbReference>
<evidence type="ECO:0000259" key="6">
    <source>
        <dbReference type="PROSITE" id="PS50011"/>
    </source>
</evidence>
<feature type="binding site" evidence="5">
    <location>
        <position position="44"/>
    </location>
    <ligand>
        <name>ATP</name>
        <dbReference type="ChEBI" id="CHEBI:30616"/>
    </ligand>
</feature>
<reference evidence="7" key="1">
    <citation type="submission" date="2021-03" db="EMBL/GenBank/DDBJ databases">
        <title>Whole genome shotgun sequence of Actinoplanes consettensis NBRC 14913.</title>
        <authorList>
            <person name="Komaki H."/>
            <person name="Tamura T."/>
        </authorList>
    </citation>
    <scope>NUCLEOTIDE SEQUENCE</scope>
    <source>
        <strain evidence="7">NBRC 14913</strain>
    </source>
</reference>
<dbReference type="RefSeq" id="WP_213002232.1">
    <property type="nucleotide sequence ID" value="NZ_BAAATW010000001.1"/>
</dbReference>
<dbReference type="AlphaFoldDB" id="A0A919W608"/>
<sequence>MLEPLSPTDPAALGKYRLLGRLGAGGMGTVHLAEAPDGEPVAVKCVRPEFSAEPEFRGRFRQEIERARQVPAFCTAEVLDADVRGERPYLVTEYVDGPALGQVVRNGGPLRRGNLHALALGVAGALTAIHGAGVVHRDLKPGNVLLGLGSPKVIDFGIARAFEATTRHTRTGQMIGTVDYMAPERFDERADDAGAPADVFAWGAVIAYAANGSSPFGGGSPTVTAARILTVEPDLGSLSGPLRDLVAWALRKEPGDRPTAAQLVQALLTAPGAAPVPASDDDREGAARVLQQAVHDGHLGLDEFDGRLQQALGARTHRTLGKAVADLPMVPPPEFQPVEIRRGPIERSLLAAGRGLRSTALFLAPSVAAGVGAEIVIPEYTPGVVLAALVVTGLRKIVRAERRRYNKPVTDPVTRSGEGGRG</sequence>
<keyword evidence="1" id="KW-0808">Transferase</keyword>
<dbReference type="InterPro" id="IPR011009">
    <property type="entry name" value="Kinase-like_dom_sf"/>
</dbReference>
<dbReference type="GO" id="GO:0005524">
    <property type="term" value="F:ATP binding"/>
    <property type="evidence" value="ECO:0007669"/>
    <property type="project" value="UniProtKB-UniRule"/>
</dbReference>
<dbReference type="InterPro" id="IPR000719">
    <property type="entry name" value="Prot_kinase_dom"/>
</dbReference>
<dbReference type="PROSITE" id="PS00108">
    <property type="entry name" value="PROTEIN_KINASE_ST"/>
    <property type="match status" value="1"/>
</dbReference>
<gene>
    <name evidence="7" type="ORF">Aco04nite_78390</name>
</gene>
<dbReference type="PROSITE" id="PS00107">
    <property type="entry name" value="PROTEIN_KINASE_ATP"/>
    <property type="match status" value="1"/>
</dbReference>
<organism evidence="7 8">
    <name type="scientific">Winogradskya consettensis</name>
    <dbReference type="NCBI Taxonomy" id="113560"/>
    <lineage>
        <taxon>Bacteria</taxon>
        <taxon>Bacillati</taxon>
        <taxon>Actinomycetota</taxon>
        <taxon>Actinomycetes</taxon>
        <taxon>Micromonosporales</taxon>
        <taxon>Micromonosporaceae</taxon>
        <taxon>Winogradskya</taxon>
    </lineage>
</organism>
<proteinExistence type="predicted"/>
<dbReference type="Gene3D" id="1.10.510.10">
    <property type="entry name" value="Transferase(Phosphotransferase) domain 1"/>
    <property type="match status" value="1"/>
</dbReference>
<keyword evidence="8" id="KW-1185">Reference proteome</keyword>
<keyword evidence="2 5" id="KW-0547">Nucleotide-binding</keyword>
<dbReference type="Gene3D" id="3.30.200.20">
    <property type="entry name" value="Phosphorylase Kinase, domain 1"/>
    <property type="match status" value="1"/>
</dbReference>
<evidence type="ECO:0000256" key="2">
    <source>
        <dbReference type="ARBA" id="ARBA00022741"/>
    </source>
</evidence>
<dbReference type="SMART" id="SM00220">
    <property type="entry name" value="S_TKc"/>
    <property type="match status" value="1"/>
</dbReference>
<dbReference type="CDD" id="cd14014">
    <property type="entry name" value="STKc_PknB_like"/>
    <property type="match status" value="1"/>
</dbReference>
<evidence type="ECO:0000256" key="4">
    <source>
        <dbReference type="ARBA" id="ARBA00022840"/>
    </source>
</evidence>
<evidence type="ECO:0000256" key="5">
    <source>
        <dbReference type="PROSITE-ProRule" id="PRU10141"/>
    </source>
</evidence>
<dbReference type="InterPro" id="IPR017441">
    <property type="entry name" value="Protein_kinase_ATP_BS"/>
</dbReference>
<protein>
    <recommendedName>
        <fullName evidence="6">Protein kinase domain-containing protein</fullName>
    </recommendedName>
</protein>
<dbReference type="Pfam" id="PF00069">
    <property type="entry name" value="Pkinase"/>
    <property type="match status" value="1"/>
</dbReference>
<dbReference type="InterPro" id="IPR008271">
    <property type="entry name" value="Ser/Thr_kinase_AS"/>
</dbReference>
<dbReference type="GO" id="GO:0004674">
    <property type="term" value="F:protein serine/threonine kinase activity"/>
    <property type="evidence" value="ECO:0007669"/>
    <property type="project" value="TreeGrafter"/>
</dbReference>
<feature type="domain" description="Protein kinase" evidence="6">
    <location>
        <begin position="16"/>
        <end position="268"/>
    </location>
</feature>
<dbReference type="InterPro" id="IPR012551">
    <property type="entry name" value="DUF1707_SHOCT-like"/>
</dbReference>
<accession>A0A919W608</accession>
<dbReference type="Proteomes" id="UP000680865">
    <property type="component" value="Unassembled WGS sequence"/>
</dbReference>